<evidence type="ECO:0000313" key="8">
    <source>
        <dbReference type="Proteomes" id="UP000283513"/>
    </source>
</evidence>
<dbReference type="Proteomes" id="UP000284051">
    <property type="component" value="Unassembled WGS sequence"/>
</dbReference>
<evidence type="ECO:0000259" key="1">
    <source>
        <dbReference type="Pfam" id="PF01368"/>
    </source>
</evidence>
<dbReference type="EMBL" id="QRQN01000001">
    <property type="protein sequence ID" value="RHN11918.1"/>
    <property type="molecule type" value="Genomic_DNA"/>
</dbReference>
<dbReference type="Proteomes" id="UP000284465">
    <property type="component" value="Unassembled WGS sequence"/>
</dbReference>
<dbReference type="InterPro" id="IPR001667">
    <property type="entry name" value="DDH_dom"/>
</dbReference>
<dbReference type="AlphaFoldDB" id="A0A1Q6SAV9"/>
<dbReference type="GO" id="GO:0003676">
    <property type="term" value="F:nucleic acid binding"/>
    <property type="evidence" value="ECO:0007669"/>
    <property type="project" value="InterPro"/>
</dbReference>
<evidence type="ECO:0000313" key="4">
    <source>
        <dbReference type="EMBL" id="RHA69676.1"/>
    </source>
</evidence>
<evidence type="ECO:0000313" key="12">
    <source>
        <dbReference type="Proteomes" id="UP000478483"/>
    </source>
</evidence>
<dbReference type="InterPro" id="IPR038763">
    <property type="entry name" value="DHH_sf"/>
</dbReference>
<name>A0A1Q6SAV9_9FIRM</name>
<reference evidence="3 12" key="2">
    <citation type="journal article" date="2019" name="Nat. Med.">
        <title>A library of human gut bacterial isolates paired with longitudinal multiomics data enables mechanistic microbiome research.</title>
        <authorList>
            <person name="Poyet M."/>
            <person name="Groussin M."/>
            <person name="Gibbons S.M."/>
            <person name="Avila-Pacheco J."/>
            <person name="Jiang X."/>
            <person name="Kearney S.M."/>
            <person name="Perrotta A.R."/>
            <person name="Berdy B."/>
            <person name="Zhao S."/>
            <person name="Lieberman T.D."/>
            <person name="Swanson P.K."/>
            <person name="Smith M."/>
            <person name="Roesemann S."/>
            <person name="Alexander J.E."/>
            <person name="Rich S.A."/>
            <person name="Livny J."/>
            <person name="Vlamakis H."/>
            <person name="Clish C."/>
            <person name="Bullock K."/>
            <person name="Deik A."/>
            <person name="Scott J."/>
            <person name="Pierce K.A."/>
            <person name="Xavier R.J."/>
            <person name="Alm E.J."/>
        </authorList>
    </citation>
    <scope>NUCLEOTIDE SEQUENCE [LARGE SCALE GENOMIC DNA]</scope>
    <source>
        <strain evidence="3 12">BIOML-A1</strain>
    </source>
</reference>
<gene>
    <name evidence="6" type="ORF">DW264_02670</name>
    <name evidence="5" type="ORF">DW856_01445</name>
    <name evidence="4" type="ORF">DW927_02365</name>
    <name evidence="7" type="ORF">DWZ31_00240</name>
    <name evidence="3" type="ORF">GMD50_04210</name>
</gene>
<dbReference type="Gene3D" id="3.10.310.30">
    <property type="match status" value="1"/>
</dbReference>
<evidence type="ECO:0000313" key="7">
    <source>
        <dbReference type="EMBL" id="RHN11918.1"/>
    </source>
</evidence>
<evidence type="ECO:0000313" key="9">
    <source>
        <dbReference type="Proteomes" id="UP000283586"/>
    </source>
</evidence>
<dbReference type="Gene3D" id="3.90.1640.10">
    <property type="entry name" value="inorganic pyrophosphatase (n-terminal core)"/>
    <property type="match status" value="1"/>
</dbReference>
<protein>
    <submittedName>
        <fullName evidence="3">Bifunctional oligoribonuclease/PAP phosphatase NrnA</fullName>
    </submittedName>
</protein>
<dbReference type="Proteomes" id="UP000283586">
    <property type="component" value="Unassembled WGS sequence"/>
</dbReference>
<evidence type="ECO:0000313" key="6">
    <source>
        <dbReference type="EMBL" id="RHG30380.1"/>
    </source>
</evidence>
<evidence type="ECO:0000313" key="10">
    <source>
        <dbReference type="Proteomes" id="UP000284051"/>
    </source>
</evidence>
<organism evidence="3 12">
    <name type="scientific">Roseburia intestinalis</name>
    <dbReference type="NCBI Taxonomy" id="166486"/>
    <lineage>
        <taxon>Bacteria</taxon>
        <taxon>Bacillati</taxon>
        <taxon>Bacillota</taxon>
        <taxon>Clostridia</taxon>
        <taxon>Lachnospirales</taxon>
        <taxon>Lachnospiraceae</taxon>
        <taxon>Roseburia</taxon>
    </lineage>
</organism>
<feature type="domain" description="DDH" evidence="1">
    <location>
        <begin position="19"/>
        <end position="157"/>
    </location>
</feature>
<dbReference type="OrthoDB" id="9803668at2"/>
<dbReference type="Proteomes" id="UP000478483">
    <property type="component" value="Unassembled WGS sequence"/>
</dbReference>
<dbReference type="Pfam" id="PF01368">
    <property type="entry name" value="DHH"/>
    <property type="match status" value="1"/>
</dbReference>
<evidence type="ECO:0000313" key="11">
    <source>
        <dbReference type="Proteomes" id="UP000284465"/>
    </source>
</evidence>
<proteinExistence type="predicted"/>
<dbReference type="EMBL" id="QRID01000002">
    <property type="protein sequence ID" value="RHG30380.1"/>
    <property type="molecule type" value="Genomic_DNA"/>
</dbReference>
<feature type="domain" description="DHHA1" evidence="2">
    <location>
        <begin position="233"/>
        <end position="320"/>
    </location>
</feature>
<evidence type="ECO:0000259" key="2">
    <source>
        <dbReference type="Pfam" id="PF02272"/>
    </source>
</evidence>
<dbReference type="EMBL" id="WNAJ01000003">
    <property type="protein sequence ID" value="MTR84276.1"/>
    <property type="molecule type" value="Genomic_DNA"/>
</dbReference>
<comment type="caution">
    <text evidence="3">The sequence shown here is derived from an EMBL/GenBank/DDBJ whole genome shotgun (WGS) entry which is preliminary data.</text>
</comment>
<dbReference type="InterPro" id="IPR051319">
    <property type="entry name" value="Oligoribo/pAp-PDE_c-di-AMP_PDE"/>
</dbReference>
<dbReference type="PANTHER" id="PTHR47618:SF1">
    <property type="entry name" value="BIFUNCTIONAL OLIGORIBONUCLEASE AND PAP PHOSPHATASE NRNA"/>
    <property type="match status" value="1"/>
</dbReference>
<evidence type="ECO:0000313" key="3">
    <source>
        <dbReference type="EMBL" id="MTR84276.1"/>
    </source>
</evidence>
<dbReference type="PANTHER" id="PTHR47618">
    <property type="entry name" value="BIFUNCTIONAL OLIGORIBONUCLEASE AND PAP PHOSPHATASE NRNA"/>
    <property type="match status" value="1"/>
</dbReference>
<reference evidence="8 9" key="1">
    <citation type="submission" date="2018-08" db="EMBL/GenBank/DDBJ databases">
        <title>A genome reference for cultivated species of the human gut microbiota.</title>
        <authorList>
            <person name="Zou Y."/>
            <person name="Xue W."/>
            <person name="Luo G."/>
        </authorList>
    </citation>
    <scope>NUCLEOTIDE SEQUENCE [LARGE SCALE GENOMIC DNA]</scope>
    <source>
        <strain evidence="7 9">AF31-21AC</strain>
        <strain evidence="6 10">AM22-21LB</strain>
        <strain evidence="5 8">AM37-1AC</strain>
        <strain evidence="4 11">AM43-11</strain>
    </source>
</reference>
<dbReference type="EMBL" id="QSHO01000001">
    <property type="protein sequence ID" value="RHC20902.1"/>
    <property type="molecule type" value="Genomic_DNA"/>
</dbReference>
<accession>A0A1Q6SAV9</accession>
<dbReference type="SUPFAM" id="SSF64182">
    <property type="entry name" value="DHH phosphoesterases"/>
    <property type="match status" value="1"/>
</dbReference>
<dbReference type="EMBL" id="QSFP01000002">
    <property type="protein sequence ID" value="RHA69676.1"/>
    <property type="molecule type" value="Genomic_DNA"/>
</dbReference>
<dbReference type="Pfam" id="PF02272">
    <property type="entry name" value="DHHA1"/>
    <property type="match status" value="1"/>
</dbReference>
<evidence type="ECO:0000313" key="5">
    <source>
        <dbReference type="EMBL" id="RHC20902.1"/>
    </source>
</evidence>
<sequence>MEENMKSLDELFAGVKTAAIAGHIRPDGDCVGSCLATYNYITTYYPQIEVSLYLQPIPNIFKFMKNADKIISDCTADKEFDLFIAQDCGDLGRLGDAAKYFEHAKKTACIDHHISNQSFADENYIFPQASSASELVFELIPRERLTKEIAECIYTGIIHDTGVFQYSCTSEKTMEAAGVLMGMGIDFPKIVDQTFFTKTYEQNRIMGLALVKSKLHLDGKCISSIITAEEMREYNVLPKHLDGIVSQLRVTKDVEAAVFLYQTDEENYKVSTRSASYVDVAKIAAKYGGGGHVRAAGFSVAGDPEKRLNEIIEDIREQITD</sequence>
<dbReference type="InterPro" id="IPR003156">
    <property type="entry name" value="DHHA1_dom"/>
</dbReference>
<dbReference type="Proteomes" id="UP000283513">
    <property type="component" value="Unassembled WGS sequence"/>
</dbReference>